<dbReference type="EMBL" id="CAJPDS010000055">
    <property type="protein sequence ID" value="CAF9930257.1"/>
    <property type="molecule type" value="Genomic_DNA"/>
</dbReference>
<reference evidence="1" key="1">
    <citation type="submission" date="2021-03" db="EMBL/GenBank/DDBJ databases">
        <authorList>
            <person name="Tagirdzhanova G."/>
        </authorList>
    </citation>
    <scope>NUCLEOTIDE SEQUENCE</scope>
</reference>
<gene>
    <name evidence="1" type="ORF">HETSPECPRED_007584</name>
</gene>
<dbReference type="PANTHER" id="PTHR14614">
    <property type="entry name" value="HEPATOCELLULAR CARCINOMA-ASSOCIATED ANTIGEN"/>
    <property type="match status" value="1"/>
</dbReference>
<dbReference type="Gene3D" id="3.40.50.150">
    <property type="entry name" value="Vaccinia Virus protein VP39"/>
    <property type="match status" value="1"/>
</dbReference>
<dbReference type="Proteomes" id="UP000664521">
    <property type="component" value="Unassembled WGS sequence"/>
</dbReference>
<dbReference type="GO" id="GO:0008757">
    <property type="term" value="F:S-adenosylmethionine-dependent methyltransferase activity"/>
    <property type="evidence" value="ECO:0007669"/>
    <property type="project" value="UniProtKB-ARBA"/>
</dbReference>
<dbReference type="OrthoDB" id="2529286at2759"/>
<accession>A0A8H3FWB7</accession>
<organism evidence="1 2">
    <name type="scientific">Heterodermia speciosa</name>
    <dbReference type="NCBI Taxonomy" id="116794"/>
    <lineage>
        <taxon>Eukaryota</taxon>
        <taxon>Fungi</taxon>
        <taxon>Dikarya</taxon>
        <taxon>Ascomycota</taxon>
        <taxon>Pezizomycotina</taxon>
        <taxon>Lecanoromycetes</taxon>
        <taxon>OSLEUM clade</taxon>
        <taxon>Lecanoromycetidae</taxon>
        <taxon>Caliciales</taxon>
        <taxon>Physciaceae</taxon>
        <taxon>Heterodermia</taxon>
    </lineage>
</organism>
<dbReference type="PANTHER" id="PTHR14614:SF109">
    <property type="entry name" value="RIBOSOMAL LYSINE N-METHYLTRANSFERASE 5"/>
    <property type="match status" value="1"/>
</dbReference>
<dbReference type="Pfam" id="PF10294">
    <property type="entry name" value="Methyltransf_16"/>
    <property type="match status" value="1"/>
</dbReference>
<dbReference type="GO" id="GO:0032991">
    <property type="term" value="C:protein-containing complex"/>
    <property type="evidence" value="ECO:0007669"/>
    <property type="project" value="TreeGrafter"/>
</dbReference>
<comment type="caution">
    <text evidence="1">The sequence shown here is derived from an EMBL/GenBank/DDBJ whole genome shotgun (WGS) entry which is preliminary data.</text>
</comment>
<protein>
    <recommendedName>
        <fullName evidence="3">Diaminohydroxyphosphoribosylamino-pyrimidine deaminase</fullName>
    </recommendedName>
</protein>
<name>A0A8H3FWB7_9LECA</name>
<evidence type="ECO:0000313" key="2">
    <source>
        <dbReference type="Proteomes" id="UP000664521"/>
    </source>
</evidence>
<keyword evidence="2" id="KW-1185">Reference proteome</keyword>
<sequence>MGISDLIVRLGDEVEDASSRDLGFVDPKARSFDITVCDRDFVIQQSPSLLSSDRTGGTTGAVVWKITPLFAEWITSQENILFQTSTATHQSTVLELGCGVSGILALACAPKIHRYIATDQEYVFKLLRQNLKDNATQASKTTTNAKPSTRLKSPVLRPEKFTSASNIDILALDWETSDLLSLPNVLSPSTDSSCLVDVILACDCIYNEALVEPFVQACADICRLPGQSSSSSLKTKPTVCVTAQQLRSHTVFEAWLMAFTRVFSVWRVPDEMLTEGLKVGNGFVVHIGVLKEEGLSKWAK</sequence>
<proteinExistence type="predicted"/>
<dbReference type="InterPro" id="IPR019410">
    <property type="entry name" value="Methyltransf_16"/>
</dbReference>
<dbReference type="InterPro" id="IPR029063">
    <property type="entry name" value="SAM-dependent_MTases_sf"/>
</dbReference>
<evidence type="ECO:0000313" key="1">
    <source>
        <dbReference type="EMBL" id="CAF9930257.1"/>
    </source>
</evidence>
<dbReference type="SUPFAM" id="SSF53335">
    <property type="entry name" value="S-adenosyl-L-methionine-dependent methyltransferases"/>
    <property type="match status" value="1"/>
</dbReference>
<dbReference type="AlphaFoldDB" id="A0A8H3FWB7"/>
<evidence type="ECO:0008006" key="3">
    <source>
        <dbReference type="Google" id="ProtNLM"/>
    </source>
</evidence>
<dbReference type="GO" id="GO:0005829">
    <property type="term" value="C:cytosol"/>
    <property type="evidence" value="ECO:0007669"/>
    <property type="project" value="TreeGrafter"/>
</dbReference>